<comment type="caution">
    <text evidence="1">The sequence shown here is derived from an EMBL/GenBank/DDBJ whole genome shotgun (WGS) entry which is preliminary data.</text>
</comment>
<name>A0A3D9R1B4_9BACL</name>
<evidence type="ECO:0008006" key="3">
    <source>
        <dbReference type="Google" id="ProtNLM"/>
    </source>
</evidence>
<gene>
    <name evidence="1" type="ORF">A8990_13810</name>
</gene>
<evidence type="ECO:0000313" key="1">
    <source>
        <dbReference type="EMBL" id="REE68081.1"/>
    </source>
</evidence>
<reference evidence="1 2" key="1">
    <citation type="submission" date="2018-08" db="EMBL/GenBank/DDBJ databases">
        <title>Genomic Encyclopedia of Type Strains, Phase III (KMG-III): the genomes of soil and plant-associated and newly described type strains.</title>
        <authorList>
            <person name="Whitman W."/>
        </authorList>
    </citation>
    <scope>NUCLEOTIDE SEQUENCE [LARGE SCALE GENOMIC DNA]</scope>
    <source>
        <strain evidence="1 2">CGMCC 1.10966</strain>
    </source>
</reference>
<dbReference type="Proteomes" id="UP000256304">
    <property type="component" value="Unassembled WGS sequence"/>
</dbReference>
<protein>
    <recommendedName>
        <fullName evidence="3">GNAT family N-acetyltransferase</fullName>
    </recommendedName>
</protein>
<dbReference type="RefSeq" id="WP_281272524.1">
    <property type="nucleotide sequence ID" value="NZ_QTTN01000038.1"/>
</dbReference>
<organism evidence="1 2">
    <name type="scientific">Paenibacillus taihuensis</name>
    <dbReference type="NCBI Taxonomy" id="1156355"/>
    <lineage>
        <taxon>Bacteria</taxon>
        <taxon>Bacillati</taxon>
        <taxon>Bacillota</taxon>
        <taxon>Bacilli</taxon>
        <taxon>Bacillales</taxon>
        <taxon>Paenibacillaceae</taxon>
        <taxon>Paenibacillus</taxon>
    </lineage>
</organism>
<keyword evidence="2" id="KW-1185">Reference proteome</keyword>
<dbReference type="AlphaFoldDB" id="A0A3D9R1B4"/>
<dbReference type="EMBL" id="QTTN01000038">
    <property type="protein sequence ID" value="REE68081.1"/>
    <property type="molecule type" value="Genomic_DNA"/>
</dbReference>
<evidence type="ECO:0000313" key="2">
    <source>
        <dbReference type="Proteomes" id="UP000256304"/>
    </source>
</evidence>
<accession>A0A3D9R1B4</accession>
<proteinExistence type="predicted"/>
<sequence length="40" mass="4201">MLIRMATRDDAPAVIPLLLEAIGDIAYLLTGASDEAEAAE</sequence>